<dbReference type="Pfam" id="PF00011">
    <property type="entry name" value="HSP20"/>
    <property type="match status" value="1"/>
</dbReference>
<dbReference type="PROSITE" id="PS01031">
    <property type="entry name" value="SHSP"/>
    <property type="match status" value="1"/>
</dbReference>
<reference evidence="6" key="1">
    <citation type="submission" date="2023-02" db="EMBL/GenBank/DDBJ databases">
        <title>Genome of toxic invasive species Heracleum sosnowskyi carries increased number of genes despite the absence of recent whole-genome duplications.</title>
        <authorList>
            <person name="Schelkunov M."/>
            <person name="Shtratnikova V."/>
            <person name="Makarenko M."/>
            <person name="Klepikova A."/>
            <person name="Omelchenko D."/>
            <person name="Novikova G."/>
            <person name="Obukhova E."/>
            <person name="Bogdanov V."/>
            <person name="Penin A."/>
            <person name="Logacheva M."/>
        </authorList>
    </citation>
    <scope>NUCLEOTIDE SEQUENCE</scope>
    <source>
        <strain evidence="6">Hsosn_3</strain>
        <tissue evidence="6">Leaf</tissue>
    </source>
</reference>
<dbReference type="InterPro" id="IPR044656">
    <property type="entry name" value="HSP14.7/HSP23.5/HSP23.6-like"/>
</dbReference>
<dbReference type="Gene3D" id="2.60.40.790">
    <property type="match status" value="1"/>
</dbReference>
<keyword evidence="2" id="KW-0346">Stress response</keyword>
<dbReference type="SUPFAM" id="SSF49764">
    <property type="entry name" value="HSP20-like chaperones"/>
    <property type="match status" value="1"/>
</dbReference>
<proteinExistence type="inferred from homology"/>
<evidence type="ECO:0000256" key="4">
    <source>
        <dbReference type="RuleBase" id="RU003616"/>
    </source>
</evidence>
<evidence type="ECO:0000256" key="1">
    <source>
        <dbReference type="ARBA" id="ARBA00022946"/>
    </source>
</evidence>
<protein>
    <recommendedName>
        <fullName evidence="5">SHSP domain-containing protein</fullName>
    </recommendedName>
</protein>
<evidence type="ECO:0000313" key="7">
    <source>
        <dbReference type="Proteomes" id="UP001237642"/>
    </source>
</evidence>
<evidence type="ECO:0000313" key="6">
    <source>
        <dbReference type="EMBL" id="KAK1387646.1"/>
    </source>
</evidence>
<sequence length="155" mass="18111">MSTWNRIRGFLDRLQVLPSKLLDTKTCQYKESEDSLIIYVDLPGLSKENVTISVDKSNNTLIVKGEGDKESLTKRFRRYVKREGDKESRIQRLRKYVKGQGDEESPTDNLWRYERKLELPKKTYKLDAIKAEMKNGVLELVIPKMENTVFPVNVE</sequence>
<keyword evidence="1" id="KW-0809">Transit peptide</keyword>
<comment type="caution">
    <text evidence="6">The sequence shown here is derived from an EMBL/GenBank/DDBJ whole genome shotgun (WGS) entry which is preliminary data.</text>
</comment>
<evidence type="ECO:0000256" key="3">
    <source>
        <dbReference type="PROSITE-ProRule" id="PRU00285"/>
    </source>
</evidence>
<dbReference type="Proteomes" id="UP001237642">
    <property type="component" value="Unassembled WGS sequence"/>
</dbReference>
<feature type="domain" description="SHSP" evidence="5">
    <location>
        <begin position="17"/>
        <end position="155"/>
    </location>
</feature>
<dbReference type="InterPro" id="IPR002068">
    <property type="entry name" value="A-crystallin/Hsp20_dom"/>
</dbReference>
<dbReference type="PANTHER" id="PTHR46991:SF11">
    <property type="entry name" value="SMALL HEAT SHOCK PROTEIN HSPF"/>
    <property type="match status" value="1"/>
</dbReference>
<accession>A0AAD8MW91</accession>
<dbReference type="InterPro" id="IPR008978">
    <property type="entry name" value="HSP20-like_chaperone"/>
</dbReference>
<keyword evidence="7" id="KW-1185">Reference proteome</keyword>
<dbReference type="EMBL" id="JAUIZM010000004">
    <property type="protein sequence ID" value="KAK1387646.1"/>
    <property type="molecule type" value="Genomic_DNA"/>
</dbReference>
<reference evidence="6" key="2">
    <citation type="submission" date="2023-05" db="EMBL/GenBank/DDBJ databases">
        <authorList>
            <person name="Schelkunov M.I."/>
        </authorList>
    </citation>
    <scope>NUCLEOTIDE SEQUENCE</scope>
    <source>
        <strain evidence="6">Hsosn_3</strain>
        <tissue evidence="6">Leaf</tissue>
    </source>
</reference>
<dbReference type="PANTHER" id="PTHR46991">
    <property type="entry name" value="23.5 KDA HEAT SHOCK PROTEIN, MITOCHONDRIAL"/>
    <property type="match status" value="1"/>
</dbReference>
<name>A0AAD8MW91_9APIA</name>
<dbReference type="AlphaFoldDB" id="A0AAD8MW91"/>
<evidence type="ECO:0000259" key="5">
    <source>
        <dbReference type="PROSITE" id="PS01031"/>
    </source>
</evidence>
<organism evidence="6 7">
    <name type="scientific">Heracleum sosnowskyi</name>
    <dbReference type="NCBI Taxonomy" id="360622"/>
    <lineage>
        <taxon>Eukaryota</taxon>
        <taxon>Viridiplantae</taxon>
        <taxon>Streptophyta</taxon>
        <taxon>Embryophyta</taxon>
        <taxon>Tracheophyta</taxon>
        <taxon>Spermatophyta</taxon>
        <taxon>Magnoliopsida</taxon>
        <taxon>eudicotyledons</taxon>
        <taxon>Gunneridae</taxon>
        <taxon>Pentapetalae</taxon>
        <taxon>asterids</taxon>
        <taxon>campanulids</taxon>
        <taxon>Apiales</taxon>
        <taxon>Apiaceae</taxon>
        <taxon>Apioideae</taxon>
        <taxon>apioid superclade</taxon>
        <taxon>Tordylieae</taxon>
        <taxon>Tordyliinae</taxon>
        <taxon>Heracleum</taxon>
    </lineage>
</organism>
<dbReference type="CDD" id="cd06464">
    <property type="entry name" value="ACD_sHsps-like"/>
    <property type="match status" value="1"/>
</dbReference>
<gene>
    <name evidence="6" type="ORF">POM88_015824</name>
</gene>
<comment type="similarity">
    <text evidence="3 4">Belongs to the small heat shock protein (HSP20) family.</text>
</comment>
<evidence type="ECO:0000256" key="2">
    <source>
        <dbReference type="ARBA" id="ARBA00023016"/>
    </source>
</evidence>